<dbReference type="EMBL" id="JACHIN010000018">
    <property type="protein sequence ID" value="MBB5083695.1"/>
    <property type="molecule type" value="Genomic_DNA"/>
</dbReference>
<evidence type="ECO:0000313" key="3">
    <source>
        <dbReference type="Proteomes" id="UP000568380"/>
    </source>
</evidence>
<name>A0A7W8EK02_9ACTN</name>
<proteinExistence type="predicted"/>
<gene>
    <name evidence="2" type="ORF">HNR40_009200</name>
</gene>
<reference evidence="2 3" key="1">
    <citation type="submission" date="2020-08" db="EMBL/GenBank/DDBJ databases">
        <title>Genomic Encyclopedia of Type Strains, Phase IV (KMG-IV): sequencing the most valuable type-strain genomes for metagenomic binning, comparative biology and taxonomic classification.</title>
        <authorList>
            <person name="Goeker M."/>
        </authorList>
    </citation>
    <scope>NUCLEOTIDE SEQUENCE [LARGE SCALE GENOMIC DNA]</scope>
    <source>
        <strain evidence="2 3">DSM 45385</strain>
    </source>
</reference>
<dbReference type="RefSeq" id="WP_184973032.1">
    <property type="nucleotide sequence ID" value="NZ_JACHIN010000018.1"/>
</dbReference>
<organism evidence="2 3">
    <name type="scientific">Nonomuraea endophytica</name>
    <dbReference type="NCBI Taxonomy" id="714136"/>
    <lineage>
        <taxon>Bacteria</taxon>
        <taxon>Bacillati</taxon>
        <taxon>Actinomycetota</taxon>
        <taxon>Actinomycetes</taxon>
        <taxon>Streptosporangiales</taxon>
        <taxon>Streptosporangiaceae</taxon>
        <taxon>Nonomuraea</taxon>
    </lineage>
</organism>
<keyword evidence="3" id="KW-1185">Reference proteome</keyword>
<protein>
    <submittedName>
        <fullName evidence="2">Uncharacterized protein</fullName>
    </submittedName>
</protein>
<comment type="caution">
    <text evidence="2">The sequence shown here is derived from an EMBL/GenBank/DDBJ whole genome shotgun (WGS) entry which is preliminary data.</text>
</comment>
<dbReference type="Proteomes" id="UP000568380">
    <property type="component" value="Unassembled WGS sequence"/>
</dbReference>
<dbReference type="AlphaFoldDB" id="A0A7W8EK02"/>
<sequence>MVTGSSLKRGLLKVLGIAMAPIAALVLVGAQPASAATVAAQACTGQVQQNVCVTITSLGFGFYEVRLGIDFRIGLAGAQQIINAPGEPFSGALFGADSSPEFLLGVPVTSVGASEESGLSADFVTTVPRLWLDEDLNDRDEVFGKIRLLDSRFNVMRTFDTPQIQQFF</sequence>
<accession>A0A7W8EK02</accession>
<keyword evidence="1" id="KW-0732">Signal</keyword>
<evidence type="ECO:0000256" key="1">
    <source>
        <dbReference type="SAM" id="SignalP"/>
    </source>
</evidence>
<feature type="chain" id="PRO_5031489622" evidence="1">
    <location>
        <begin position="36"/>
        <end position="168"/>
    </location>
</feature>
<evidence type="ECO:0000313" key="2">
    <source>
        <dbReference type="EMBL" id="MBB5083695.1"/>
    </source>
</evidence>
<feature type="signal peptide" evidence="1">
    <location>
        <begin position="1"/>
        <end position="35"/>
    </location>
</feature>